<organism evidence="1 2">
    <name type="scientific">Aerococcus christensenii</name>
    <dbReference type="NCBI Taxonomy" id="87541"/>
    <lineage>
        <taxon>Bacteria</taxon>
        <taxon>Bacillati</taxon>
        <taxon>Bacillota</taxon>
        <taxon>Bacilli</taxon>
        <taxon>Lactobacillales</taxon>
        <taxon>Aerococcaceae</taxon>
        <taxon>Aerococcus</taxon>
    </lineage>
</organism>
<accession>A0A2I1K644</accession>
<dbReference type="Proteomes" id="UP000234775">
    <property type="component" value="Unassembled WGS sequence"/>
</dbReference>
<gene>
    <name evidence="1" type="ORF">CYJ27_07035</name>
</gene>
<evidence type="ECO:0000313" key="1">
    <source>
        <dbReference type="EMBL" id="PKY91005.1"/>
    </source>
</evidence>
<comment type="caution">
    <text evidence="1">The sequence shown here is derived from an EMBL/GenBank/DDBJ whole genome shotgun (WGS) entry which is preliminary data.</text>
</comment>
<proteinExistence type="predicted"/>
<dbReference type="AlphaFoldDB" id="A0A2I1K644"/>
<reference evidence="1 2" key="1">
    <citation type="submission" date="2017-12" db="EMBL/GenBank/DDBJ databases">
        <title>Phylogenetic diversity of female urinary microbiome.</title>
        <authorList>
            <person name="Thomas-White K."/>
            <person name="Wolfe A.J."/>
        </authorList>
    </citation>
    <scope>NUCLEOTIDE SEQUENCE [LARGE SCALE GENOMIC DNA]</scope>
    <source>
        <strain evidence="1 2">UMB0844</strain>
    </source>
</reference>
<dbReference type="RefSeq" id="WP_101660677.1">
    <property type="nucleotide sequence ID" value="NZ_PKGZ01000006.1"/>
</dbReference>
<keyword evidence="2" id="KW-1185">Reference proteome</keyword>
<protein>
    <submittedName>
        <fullName evidence="1">Uncharacterized protein</fullName>
    </submittedName>
</protein>
<dbReference type="EMBL" id="PKGZ01000006">
    <property type="protein sequence ID" value="PKY91005.1"/>
    <property type="molecule type" value="Genomic_DNA"/>
</dbReference>
<sequence>MWYLGKYYLYSTDVQLYHHEWPLNKEKLLEESDYLVILRDTPSTTAYTQELIGRSLQLGIYDLKELEAQKFLYSF</sequence>
<name>A0A2I1K644_9LACT</name>
<evidence type="ECO:0000313" key="2">
    <source>
        <dbReference type="Proteomes" id="UP000234775"/>
    </source>
</evidence>